<dbReference type="RefSeq" id="WP_103778209.1">
    <property type="nucleotide sequence ID" value="NZ_PQLX01000004.1"/>
</dbReference>
<organism evidence="2 3">
    <name type="scientific">Citrobacter amalonaticus</name>
    <dbReference type="NCBI Taxonomy" id="35703"/>
    <lineage>
        <taxon>Bacteria</taxon>
        <taxon>Pseudomonadati</taxon>
        <taxon>Pseudomonadota</taxon>
        <taxon>Gammaproteobacteria</taxon>
        <taxon>Enterobacterales</taxon>
        <taxon>Enterobacteriaceae</taxon>
        <taxon>Citrobacter</taxon>
    </lineage>
</organism>
<proteinExistence type="predicted"/>
<evidence type="ECO:0000313" key="2">
    <source>
        <dbReference type="EMBL" id="POU65275.1"/>
    </source>
</evidence>
<gene>
    <name evidence="2" type="ORF">C3430_13900</name>
</gene>
<comment type="caution">
    <text evidence="2">The sequence shown here is derived from an EMBL/GenBank/DDBJ whole genome shotgun (WGS) entry which is preliminary data.</text>
</comment>
<accession>A0A2S4RXT1</accession>
<evidence type="ECO:0000256" key="1">
    <source>
        <dbReference type="SAM" id="SignalP"/>
    </source>
</evidence>
<evidence type="ECO:0008006" key="4">
    <source>
        <dbReference type="Google" id="ProtNLM"/>
    </source>
</evidence>
<sequence>MKMMNNRRRMGAMLLGTLLVAGAAHSQSIDKLHQATGTLNVTVSDGTTCSIKPKITAPDLSTFDAWTPFGTVEFGCQKSGTDTSATIGIVKTADMVKEAARPGQFYMTKDAQGNAVTALKFYFKLAAQTGTSVQAATADDMAAGFMDGFVGTTTAPGAGSVELGGYVKSGSAPTQFTIPLMVMAWN</sequence>
<name>A0A2S4RXT1_CITAM</name>
<keyword evidence="1" id="KW-0732">Signal</keyword>
<feature type="signal peptide" evidence="1">
    <location>
        <begin position="1"/>
        <end position="26"/>
    </location>
</feature>
<dbReference type="AlphaFoldDB" id="A0A2S4RXT1"/>
<evidence type="ECO:0000313" key="3">
    <source>
        <dbReference type="Proteomes" id="UP000237003"/>
    </source>
</evidence>
<feature type="chain" id="PRO_5015577382" description="Fimbrial protein" evidence="1">
    <location>
        <begin position="27"/>
        <end position="186"/>
    </location>
</feature>
<reference evidence="2 3" key="1">
    <citation type="submission" date="2018-01" db="EMBL/GenBank/DDBJ databases">
        <title>Complete genome sequences of 14 Citrobacter spp. isolated from plant in Canada.</title>
        <authorList>
            <person name="Bhandare S.G."/>
            <person name="Colavecchio A."/>
            <person name="Jeukens J."/>
            <person name="Emond-Rheault J.-G."/>
            <person name="Freschi L."/>
            <person name="Hamel J."/>
            <person name="Kukavica-Ibrulj I."/>
            <person name="Levesque R."/>
            <person name="Goodridge L."/>
        </authorList>
    </citation>
    <scope>NUCLEOTIDE SEQUENCE [LARGE SCALE GENOMIC DNA]</scope>
    <source>
        <strain evidence="2 3">S1285</strain>
    </source>
</reference>
<dbReference type="EMBL" id="PQLX01000004">
    <property type="protein sequence ID" value="POU65275.1"/>
    <property type="molecule type" value="Genomic_DNA"/>
</dbReference>
<dbReference type="Proteomes" id="UP000237003">
    <property type="component" value="Unassembled WGS sequence"/>
</dbReference>
<protein>
    <recommendedName>
        <fullName evidence="4">Fimbrial protein</fullName>
    </recommendedName>
</protein>